<evidence type="ECO:0000259" key="2">
    <source>
        <dbReference type="SMART" id="SM00959"/>
    </source>
</evidence>
<feature type="domain" description="Rho termination factor-like N-terminal" evidence="2">
    <location>
        <begin position="139"/>
        <end position="180"/>
    </location>
</feature>
<dbReference type="EMBL" id="JAUJYO010000012">
    <property type="protein sequence ID" value="KAK1303037.1"/>
    <property type="molecule type" value="Genomic_DNA"/>
</dbReference>
<gene>
    <name evidence="3" type="primary">BP-73</name>
    <name evidence="3" type="ORF">QJS10_CPB12g00699</name>
</gene>
<accession>A0AAV9DSP5</accession>
<comment type="caution">
    <text evidence="3">The sequence shown here is derived from an EMBL/GenBank/DDBJ whole genome shotgun (WGS) entry which is preliminary data.</text>
</comment>
<name>A0AAV9DSP5_ACOCL</name>
<organism evidence="3 4">
    <name type="scientific">Acorus calamus</name>
    <name type="common">Sweet flag</name>
    <dbReference type="NCBI Taxonomy" id="4465"/>
    <lineage>
        <taxon>Eukaryota</taxon>
        <taxon>Viridiplantae</taxon>
        <taxon>Streptophyta</taxon>
        <taxon>Embryophyta</taxon>
        <taxon>Tracheophyta</taxon>
        <taxon>Spermatophyta</taxon>
        <taxon>Magnoliopsida</taxon>
        <taxon>Liliopsida</taxon>
        <taxon>Acoraceae</taxon>
        <taxon>Acorus</taxon>
    </lineage>
</organism>
<reference evidence="3" key="1">
    <citation type="journal article" date="2023" name="Nat. Commun.">
        <title>Diploid and tetraploid genomes of Acorus and the evolution of monocots.</title>
        <authorList>
            <person name="Ma L."/>
            <person name="Liu K.W."/>
            <person name="Li Z."/>
            <person name="Hsiao Y.Y."/>
            <person name="Qi Y."/>
            <person name="Fu T."/>
            <person name="Tang G.D."/>
            <person name="Zhang D."/>
            <person name="Sun W.H."/>
            <person name="Liu D.K."/>
            <person name="Li Y."/>
            <person name="Chen G.Z."/>
            <person name="Liu X.D."/>
            <person name="Liao X.Y."/>
            <person name="Jiang Y.T."/>
            <person name="Yu X."/>
            <person name="Hao Y."/>
            <person name="Huang J."/>
            <person name="Zhao X.W."/>
            <person name="Ke S."/>
            <person name="Chen Y.Y."/>
            <person name="Wu W.L."/>
            <person name="Hsu J.L."/>
            <person name="Lin Y.F."/>
            <person name="Huang M.D."/>
            <person name="Li C.Y."/>
            <person name="Huang L."/>
            <person name="Wang Z.W."/>
            <person name="Zhao X."/>
            <person name="Zhong W.Y."/>
            <person name="Peng D.H."/>
            <person name="Ahmad S."/>
            <person name="Lan S."/>
            <person name="Zhang J.S."/>
            <person name="Tsai W.C."/>
            <person name="Van de Peer Y."/>
            <person name="Liu Z.J."/>
        </authorList>
    </citation>
    <scope>NUCLEOTIDE SEQUENCE</scope>
    <source>
        <strain evidence="3">CP</strain>
    </source>
</reference>
<dbReference type="AlphaFoldDB" id="A0AAV9DSP5"/>
<evidence type="ECO:0000256" key="1">
    <source>
        <dbReference type="SAM" id="MobiDB-lite"/>
    </source>
</evidence>
<dbReference type="Proteomes" id="UP001180020">
    <property type="component" value="Unassembled WGS sequence"/>
</dbReference>
<dbReference type="SMART" id="SM00959">
    <property type="entry name" value="Rho_N"/>
    <property type="match status" value="1"/>
</dbReference>
<dbReference type="PANTHER" id="PTHR34449:SF2">
    <property type="entry name" value="RHO TERMINATION FACTOR"/>
    <property type="match status" value="1"/>
</dbReference>
<feature type="region of interest" description="Disordered" evidence="1">
    <location>
        <begin position="30"/>
        <end position="116"/>
    </location>
</feature>
<proteinExistence type="predicted"/>
<dbReference type="InterPro" id="IPR011112">
    <property type="entry name" value="Rho-like_N"/>
</dbReference>
<reference evidence="3" key="2">
    <citation type="submission" date="2023-06" db="EMBL/GenBank/DDBJ databases">
        <authorList>
            <person name="Ma L."/>
            <person name="Liu K.-W."/>
            <person name="Li Z."/>
            <person name="Hsiao Y.-Y."/>
            <person name="Qi Y."/>
            <person name="Fu T."/>
            <person name="Tang G."/>
            <person name="Zhang D."/>
            <person name="Sun W.-H."/>
            <person name="Liu D.-K."/>
            <person name="Li Y."/>
            <person name="Chen G.-Z."/>
            <person name="Liu X.-D."/>
            <person name="Liao X.-Y."/>
            <person name="Jiang Y.-T."/>
            <person name="Yu X."/>
            <person name="Hao Y."/>
            <person name="Huang J."/>
            <person name="Zhao X.-W."/>
            <person name="Ke S."/>
            <person name="Chen Y.-Y."/>
            <person name="Wu W.-L."/>
            <person name="Hsu J.-L."/>
            <person name="Lin Y.-F."/>
            <person name="Huang M.-D."/>
            <person name="Li C.-Y."/>
            <person name="Huang L."/>
            <person name="Wang Z.-W."/>
            <person name="Zhao X."/>
            <person name="Zhong W.-Y."/>
            <person name="Peng D.-H."/>
            <person name="Ahmad S."/>
            <person name="Lan S."/>
            <person name="Zhang J.-S."/>
            <person name="Tsai W.-C."/>
            <person name="Van De Peer Y."/>
            <person name="Liu Z.-J."/>
        </authorList>
    </citation>
    <scope>NUCLEOTIDE SEQUENCE</scope>
    <source>
        <strain evidence="3">CP</strain>
        <tissue evidence="3">Leaves</tissue>
    </source>
</reference>
<dbReference type="GO" id="GO:0006353">
    <property type="term" value="P:DNA-templated transcription termination"/>
    <property type="evidence" value="ECO:0007669"/>
    <property type="project" value="InterPro"/>
</dbReference>
<protein>
    <submittedName>
        <fullName evidence="3">SAP-like protein BP-73</fullName>
    </submittedName>
</protein>
<evidence type="ECO:0000313" key="3">
    <source>
        <dbReference type="EMBL" id="KAK1303037.1"/>
    </source>
</evidence>
<sequence>MGHLSSDGEDSKSSSQEEIIALFRRIQSSISKEGSVRTKNRRPIKTKERQSSESVLEVLRQYPPKKQERGNVQPVLKDKGSTKEVDEVQVLSGGSQRGEKTEDNKSPIPSPSTPKEEIVMISGGGLTAVVTEEASERPRLDALKLPELKELARSIGLKGYPKLKKGELVELLKGVEKFPQKRLES</sequence>
<dbReference type="PANTHER" id="PTHR34449">
    <property type="entry name" value="RHO TERMINATION FACTOR"/>
    <property type="match status" value="1"/>
</dbReference>
<dbReference type="Pfam" id="PF07498">
    <property type="entry name" value="Rho_N"/>
    <property type="match status" value="1"/>
</dbReference>
<evidence type="ECO:0000313" key="4">
    <source>
        <dbReference type="Proteomes" id="UP001180020"/>
    </source>
</evidence>
<keyword evidence="4" id="KW-1185">Reference proteome</keyword>
<feature type="compositionally biased region" description="Basic and acidic residues" evidence="1">
    <location>
        <begin position="76"/>
        <end position="86"/>
    </location>
</feature>